<name>A0A7I4Y6E6_HAECO</name>
<proteinExistence type="predicted"/>
<accession>A0A7I4Y6E6</accession>
<dbReference type="WBParaSite" id="HCON_00057450-00001">
    <property type="protein sequence ID" value="HCON_00057450-00001"/>
    <property type="gene ID" value="HCON_00057450"/>
</dbReference>
<organism evidence="1 2">
    <name type="scientific">Haemonchus contortus</name>
    <name type="common">Barber pole worm</name>
    <dbReference type="NCBI Taxonomy" id="6289"/>
    <lineage>
        <taxon>Eukaryota</taxon>
        <taxon>Metazoa</taxon>
        <taxon>Ecdysozoa</taxon>
        <taxon>Nematoda</taxon>
        <taxon>Chromadorea</taxon>
        <taxon>Rhabditida</taxon>
        <taxon>Rhabditina</taxon>
        <taxon>Rhabditomorpha</taxon>
        <taxon>Strongyloidea</taxon>
        <taxon>Trichostrongylidae</taxon>
        <taxon>Haemonchus</taxon>
    </lineage>
</organism>
<protein>
    <submittedName>
        <fullName evidence="2">CW domain-containing protein</fullName>
    </submittedName>
</protein>
<dbReference type="AlphaFoldDB" id="A0A7I4Y6E6"/>
<evidence type="ECO:0000313" key="1">
    <source>
        <dbReference type="Proteomes" id="UP000025227"/>
    </source>
</evidence>
<dbReference type="Proteomes" id="UP000025227">
    <property type="component" value="Unplaced"/>
</dbReference>
<sequence>LFRLLPSFPGQFDGWPQLIRSSSTFISISSNIQNVTQVTIEAPSLQVPLNIMQITFRIGKSLYKLMLNPKCDTDEKFWTLPDMTSYWGRFIDCTEADTFCDPRTDEISDCDGMFTYYVMWRDGVDRYE</sequence>
<dbReference type="OrthoDB" id="5832308at2759"/>
<evidence type="ECO:0000313" key="2">
    <source>
        <dbReference type="WBParaSite" id="HCON_00057450-00001"/>
    </source>
</evidence>
<reference evidence="2" key="1">
    <citation type="submission" date="2020-12" db="UniProtKB">
        <authorList>
            <consortium name="WormBaseParasite"/>
        </authorList>
    </citation>
    <scope>IDENTIFICATION</scope>
    <source>
        <strain evidence="2">MHco3</strain>
    </source>
</reference>
<keyword evidence="1" id="KW-1185">Reference proteome</keyword>